<protein>
    <submittedName>
        <fullName evidence="1">Uncharacterized protein</fullName>
    </submittedName>
</protein>
<evidence type="ECO:0000313" key="1">
    <source>
        <dbReference type="EMBL" id="AEL26992.1"/>
    </source>
</evidence>
<dbReference type="EMBL" id="CP002955">
    <property type="protein sequence ID" value="AEL26992.1"/>
    <property type="molecule type" value="Genomic_DNA"/>
</dbReference>
<dbReference type="AlphaFoldDB" id="G0J7N9"/>
<dbReference type="KEGG" id="cmr:Cycma_3267"/>
<dbReference type="HOGENOM" id="CLU_2116968_0_0_10"/>
<sequence>MNWTEFIKFLASGYLLYYGVLVVLDLLKLQKGSFEMSNQELMELPEETQTTIIDEEVVKNDISSPATKSSDEENQQWKLYGENVNVSSGGVSSMTELFRLAQDEMIEVKKNLVY</sequence>
<dbReference type="OrthoDB" id="840130at2"/>
<dbReference type="eggNOG" id="ENOG502ZTSX">
    <property type="taxonomic scope" value="Bacteria"/>
</dbReference>
<organism evidence="1 2">
    <name type="scientific">Cyclobacterium marinum (strain ATCC 25205 / DSM 745 / LMG 13164 / NCIMB 1802)</name>
    <name type="common">Flectobacillus marinus</name>
    <dbReference type="NCBI Taxonomy" id="880070"/>
    <lineage>
        <taxon>Bacteria</taxon>
        <taxon>Pseudomonadati</taxon>
        <taxon>Bacteroidota</taxon>
        <taxon>Cytophagia</taxon>
        <taxon>Cytophagales</taxon>
        <taxon>Cyclobacteriaceae</taxon>
        <taxon>Cyclobacterium</taxon>
    </lineage>
</organism>
<keyword evidence="2" id="KW-1185">Reference proteome</keyword>
<evidence type="ECO:0000313" key="2">
    <source>
        <dbReference type="Proteomes" id="UP000001635"/>
    </source>
</evidence>
<reference evidence="2" key="1">
    <citation type="submission" date="2011-07" db="EMBL/GenBank/DDBJ databases">
        <title>The complete genome of Cyclobacterium marinum DSM 745.</title>
        <authorList>
            <person name="Lucas S."/>
            <person name="Han J."/>
            <person name="Lapidus A."/>
            <person name="Bruce D."/>
            <person name="Goodwin L."/>
            <person name="Pitluck S."/>
            <person name="Peters L."/>
            <person name="Kyrpides N."/>
            <person name="Mavromatis K."/>
            <person name="Ivanova N."/>
            <person name="Ovchinnikova G."/>
            <person name="Chertkov O."/>
            <person name="Detter J.C."/>
            <person name="Tapia R."/>
            <person name="Han C."/>
            <person name="Land M."/>
            <person name="Hauser L."/>
            <person name="Markowitz V."/>
            <person name="Cheng J.-F."/>
            <person name="Hugenholtz P."/>
            <person name="Woyke T."/>
            <person name="Wu D."/>
            <person name="Tindall B."/>
            <person name="Schuetze A."/>
            <person name="Brambilla E."/>
            <person name="Klenk H.-P."/>
            <person name="Eisen J.A."/>
        </authorList>
    </citation>
    <scope>NUCLEOTIDE SEQUENCE [LARGE SCALE GENOMIC DNA]</scope>
    <source>
        <strain evidence="2">ATCC 25205 / DSM 745 / LMG 13164 / NCIMB 1802</strain>
    </source>
</reference>
<dbReference type="RefSeq" id="WP_014021282.1">
    <property type="nucleotide sequence ID" value="NC_015914.1"/>
</dbReference>
<accession>G0J7N9</accession>
<dbReference type="Proteomes" id="UP000001635">
    <property type="component" value="Chromosome"/>
</dbReference>
<gene>
    <name evidence="1" type="ordered locus">Cycma_3267</name>
</gene>
<name>G0J7N9_CYCMS</name>
<proteinExistence type="predicted"/>
<dbReference type="STRING" id="880070.Cycma_3267"/>